<proteinExistence type="inferred from homology"/>
<dbReference type="EMBL" id="CP101509">
    <property type="protein sequence ID" value="UTV29422.1"/>
    <property type="molecule type" value="Genomic_DNA"/>
</dbReference>
<dbReference type="PANTHER" id="PTHR30483:SF6">
    <property type="entry name" value="PERIPLASMIC BINDING PROTEIN OF ABC TRANSPORTER FOR NATURAL AMINO ACIDS"/>
    <property type="match status" value="1"/>
</dbReference>
<sequence>MKGLVALIMLVSLMLTGCEEQPEQQLEFRVGLIAPVTGQISEVGRATVEAAEMAVAAANQQGGLVINNKQYRVVLLTEDNQDNTEHTISAALRLINQKNVSAIIGPQASRNAIPAARYAEYAKVPLLSPWSTNPRTTLNKDWVFRVAYVDTFQGQLMAKFAYDELGSRKAAVLYDVSSDYNRKLAEVFSTEFQALGGLVVAFELYTRDAPNLEEQFRQIQLATPDILFLPNYYNEVPDQARQARAAGITAQLLGSDSWAQIPETEREALEGAYFSAHFAIDKADGKALNFRARYREAYQRDPDDVAALTYDAFGLLFEAAKRSGGTEPQGLRDTLKSMPVYEGITGRIEFRGSGDPIKSAVLMAVKDGQFIFSRWVVPPEIP</sequence>
<protein>
    <submittedName>
        <fullName evidence="4">ABC transporter substrate-binding protein</fullName>
    </submittedName>
</protein>
<gene>
    <name evidence="4" type="ORF">NNL38_20595</name>
</gene>
<dbReference type="CDD" id="cd06347">
    <property type="entry name" value="PBP1_ABC_LivK_ligand_binding-like"/>
    <property type="match status" value="1"/>
</dbReference>
<evidence type="ECO:0000313" key="4">
    <source>
        <dbReference type="EMBL" id="UTV29422.1"/>
    </source>
</evidence>
<dbReference type="InterPro" id="IPR028082">
    <property type="entry name" value="Peripla_BP_I"/>
</dbReference>
<dbReference type="SUPFAM" id="SSF53822">
    <property type="entry name" value="Periplasmic binding protein-like I"/>
    <property type="match status" value="1"/>
</dbReference>
<organism evidence="4 5">
    <name type="scientific">Photobacterium atrarenae</name>
    <dbReference type="NCBI Taxonomy" id="865757"/>
    <lineage>
        <taxon>Bacteria</taxon>
        <taxon>Pseudomonadati</taxon>
        <taxon>Pseudomonadota</taxon>
        <taxon>Gammaproteobacteria</taxon>
        <taxon>Vibrionales</taxon>
        <taxon>Vibrionaceae</taxon>
        <taxon>Photobacterium</taxon>
    </lineage>
</organism>
<evidence type="ECO:0000256" key="1">
    <source>
        <dbReference type="ARBA" id="ARBA00010062"/>
    </source>
</evidence>
<reference evidence="4" key="1">
    <citation type="submission" date="2022-07" db="EMBL/GenBank/DDBJ databases">
        <title>Genome sequencing of Photobacterium atrarenae GJH2-4.</title>
        <authorList>
            <person name="Park S.-J."/>
        </authorList>
    </citation>
    <scope>NUCLEOTIDE SEQUENCE</scope>
    <source>
        <strain evidence="4">GJH2-4</strain>
    </source>
</reference>
<accession>A0ABY5GJD2</accession>
<feature type="domain" description="Leucine-binding protein" evidence="3">
    <location>
        <begin position="28"/>
        <end position="368"/>
    </location>
</feature>
<dbReference type="Pfam" id="PF13458">
    <property type="entry name" value="Peripla_BP_6"/>
    <property type="match status" value="1"/>
</dbReference>
<comment type="similarity">
    <text evidence="1">Belongs to the leucine-binding protein family.</text>
</comment>
<keyword evidence="5" id="KW-1185">Reference proteome</keyword>
<dbReference type="RefSeq" id="WP_255390738.1">
    <property type="nucleotide sequence ID" value="NZ_CP101509.1"/>
</dbReference>
<dbReference type="InterPro" id="IPR051010">
    <property type="entry name" value="BCAA_transport"/>
</dbReference>
<dbReference type="PROSITE" id="PS51257">
    <property type="entry name" value="PROKAR_LIPOPROTEIN"/>
    <property type="match status" value="1"/>
</dbReference>
<evidence type="ECO:0000256" key="2">
    <source>
        <dbReference type="ARBA" id="ARBA00022729"/>
    </source>
</evidence>
<keyword evidence="2" id="KW-0732">Signal</keyword>
<dbReference type="Proteomes" id="UP001057998">
    <property type="component" value="Chromosome 2"/>
</dbReference>
<dbReference type="Gene3D" id="3.40.50.2300">
    <property type="match status" value="2"/>
</dbReference>
<evidence type="ECO:0000313" key="5">
    <source>
        <dbReference type="Proteomes" id="UP001057998"/>
    </source>
</evidence>
<evidence type="ECO:0000259" key="3">
    <source>
        <dbReference type="Pfam" id="PF13458"/>
    </source>
</evidence>
<name>A0ABY5GJD2_9GAMM</name>
<dbReference type="PANTHER" id="PTHR30483">
    <property type="entry name" value="LEUCINE-SPECIFIC-BINDING PROTEIN"/>
    <property type="match status" value="1"/>
</dbReference>
<dbReference type="InterPro" id="IPR028081">
    <property type="entry name" value="Leu-bd"/>
</dbReference>